<feature type="region of interest" description="Disordered" evidence="1">
    <location>
        <begin position="417"/>
        <end position="677"/>
    </location>
</feature>
<protein>
    <submittedName>
        <fullName evidence="2">Uncharacterized protein</fullName>
    </submittedName>
</protein>
<feature type="compositionally biased region" description="Low complexity" evidence="1">
    <location>
        <begin position="746"/>
        <end position="762"/>
    </location>
</feature>
<feature type="compositionally biased region" description="Basic and acidic residues" evidence="1">
    <location>
        <begin position="863"/>
        <end position="872"/>
    </location>
</feature>
<accession>A0AAE1C0W9</accession>
<feature type="compositionally biased region" description="Low complexity" evidence="1">
    <location>
        <begin position="542"/>
        <end position="627"/>
    </location>
</feature>
<evidence type="ECO:0000313" key="3">
    <source>
        <dbReference type="Proteomes" id="UP001286313"/>
    </source>
</evidence>
<feature type="compositionally biased region" description="Basic and acidic residues" evidence="1">
    <location>
        <begin position="433"/>
        <end position="454"/>
    </location>
</feature>
<feature type="compositionally biased region" description="Basic and acidic residues" evidence="1">
    <location>
        <begin position="667"/>
        <end position="677"/>
    </location>
</feature>
<feature type="compositionally biased region" description="Basic and acidic residues" evidence="1">
    <location>
        <begin position="770"/>
        <end position="793"/>
    </location>
</feature>
<feature type="non-terminal residue" evidence="2">
    <location>
        <position position="1"/>
    </location>
</feature>
<feature type="compositionally biased region" description="Basic and acidic residues" evidence="1">
    <location>
        <begin position="820"/>
        <end position="829"/>
    </location>
</feature>
<dbReference type="Proteomes" id="UP001286313">
    <property type="component" value="Unassembled WGS sequence"/>
</dbReference>
<feature type="compositionally biased region" description="Low complexity" evidence="1">
    <location>
        <begin position="203"/>
        <end position="242"/>
    </location>
</feature>
<name>A0AAE1C0W9_PETCI</name>
<feature type="compositionally biased region" description="Low complexity" evidence="1">
    <location>
        <begin position="635"/>
        <end position="644"/>
    </location>
</feature>
<feature type="compositionally biased region" description="Low complexity" evidence="1">
    <location>
        <begin position="179"/>
        <end position="191"/>
    </location>
</feature>
<keyword evidence="3" id="KW-1185">Reference proteome</keyword>
<feature type="region of interest" description="Disordered" evidence="1">
    <location>
        <begin position="103"/>
        <end position="277"/>
    </location>
</feature>
<evidence type="ECO:0000256" key="1">
    <source>
        <dbReference type="SAM" id="MobiDB-lite"/>
    </source>
</evidence>
<feature type="region of interest" description="Disordered" evidence="1">
    <location>
        <begin position="709"/>
        <end position="872"/>
    </location>
</feature>
<feature type="compositionally biased region" description="Basic and acidic residues" evidence="1">
    <location>
        <begin position="477"/>
        <end position="486"/>
    </location>
</feature>
<feature type="compositionally biased region" description="Basic residues" evidence="1">
    <location>
        <begin position="794"/>
        <end position="803"/>
    </location>
</feature>
<feature type="compositionally biased region" description="Pro residues" evidence="1">
    <location>
        <begin position="645"/>
        <end position="654"/>
    </location>
</feature>
<sequence length="932" mass="103335">GPNKSFLHQSFVTGSCPSDEYYDGSRLSTLARKHQFERQLSTRSVGSVESYATLTPVKEFLQDLEDSDEDSLEETEASGTKDVLAAILVDHYSMPMNNTLVSTLPSEPTPNPTINLTLIPTTNLTPNPTSNTTTKPSPNPTTNPTPNPTTDSTTNTPTNSTANLNTVNDKNKPSRDATKSTANAATNTNTNHTKDPSNDAVKPSTSSTTNSTTNITNATPIIPSNDTTTPTTSPTNLPTNDTVKPTACLTTNSIPSTSPSKPYFKTDSPTVAEETDVVDTRGCTSVSTPALDEATATIATEEAIYTLLPPGPSASVKDSQDIFDPEKVYASISREVNIDAMLSVNPSNSQSKSIPRMYYYGLEPEMACASSTAQCHYAIPKGNKPVPLEIQNPETHYSSIEEQRSDRRPTERSEAICRHYDVPKNLRKPSVQDPKKSEAEASKNENEESKDGKSSKKHRVPLNIRKAFGQHSKTLRRLKEFVRHSEASTSSTTREAKAEEDHYKTPKKSSNKQQQQYSKTLPIIRSGKKKNQRVSVKTLMMQQPQQPQPQQLQEQPKQLPLQPPLLQHQPPQLPIQQQQLPKQPQLPLQSPELQHQPPQLPLQQPQLPEQPQLQKQPQLPQQPQQLQNPPPQIPLQPQQLKKQPQLPPPPPPPQEQQQQQEEEGEKEESHVYESFEFIRSEAEDERLKLALDFRDAKSYLEAKEIRKLIEKGKETGGKNSDNLKSSEKNSGRKGGEDNSGKFMATETSGNSESSGKSSTNFFKSGKSKSKTIDSGEKRSKTSKNREKGSENIKKKEKGSKKVKKNDNPSKNGVSKNTSTENHKSNETHKSKASNQTQHQQDIRLDKEDHLRGGGGGGWRIKGRKEGKCEIGKGEEKVKEIPLPLLPPSLPLPLAHYHTFPRRRRPPPHTNPLLTSVIIPDGAYVELYPFKVR</sequence>
<feature type="compositionally biased region" description="Pro residues" evidence="1">
    <location>
        <begin position="137"/>
        <end position="147"/>
    </location>
</feature>
<feature type="compositionally biased region" description="Low complexity" evidence="1">
    <location>
        <begin position="112"/>
        <end position="136"/>
    </location>
</feature>
<reference evidence="2" key="1">
    <citation type="submission" date="2023-10" db="EMBL/GenBank/DDBJ databases">
        <title>Genome assemblies of two species of porcelain crab, Petrolisthes cinctipes and Petrolisthes manimaculis (Anomura: Porcellanidae).</title>
        <authorList>
            <person name="Angst P."/>
        </authorList>
    </citation>
    <scope>NUCLEOTIDE SEQUENCE</scope>
    <source>
        <strain evidence="2">PB745_01</strain>
        <tissue evidence="2">Gill</tissue>
    </source>
</reference>
<evidence type="ECO:0000313" key="2">
    <source>
        <dbReference type="EMBL" id="KAK3859014.1"/>
    </source>
</evidence>
<comment type="caution">
    <text evidence="2">The sequence shown here is derived from an EMBL/GenBank/DDBJ whole genome shotgun (WGS) entry which is preliminary data.</text>
</comment>
<feature type="compositionally biased region" description="Basic and acidic residues" evidence="1">
    <location>
        <begin position="724"/>
        <end position="739"/>
    </location>
</feature>
<dbReference type="AlphaFoldDB" id="A0AAE1C0W9"/>
<feature type="compositionally biased region" description="Basic and acidic residues" evidence="1">
    <location>
        <begin position="169"/>
        <end position="178"/>
    </location>
</feature>
<gene>
    <name evidence="2" type="ORF">Pcinc_034837</name>
</gene>
<feature type="compositionally biased region" description="Low complexity" evidence="1">
    <location>
        <begin position="148"/>
        <end position="166"/>
    </location>
</feature>
<feature type="compositionally biased region" description="Basic and acidic residues" evidence="1">
    <location>
        <begin position="494"/>
        <end position="504"/>
    </location>
</feature>
<dbReference type="EMBL" id="JAWQEG010005142">
    <property type="protein sequence ID" value="KAK3859014.1"/>
    <property type="molecule type" value="Genomic_DNA"/>
</dbReference>
<feature type="compositionally biased region" description="Basic and acidic residues" evidence="1">
    <location>
        <begin position="840"/>
        <end position="851"/>
    </location>
</feature>
<feature type="compositionally biased region" description="Polar residues" evidence="1">
    <location>
        <begin position="808"/>
        <end position="819"/>
    </location>
</feature>
<organism evidence="2 3">
    <name type="scientific">Petrolisthes cinctipes</name>
    <name type="common">Flat porcelain crab</name>
    <dbReference type="NCBI Taxonomy" id="88211"/>
    <lineage>
        <taxon>Eukaryota</taxon>
        <taxon>Metazoa</taxon>
        <taxon>Ecdysozoa</taxon>
        <taxon>Arthropoda</taxon>
        <taxon>Crustacea</taxon>
        <taxon>Multicrustacea</taxon>
        <taxon>Malacostraca</taxon>
        <taxon>Eumalacostraca</taxon>
        <taxon>Eucarida</taxon>
        <taxon>Decapoda</taxon>
        <taxon>Pleocyemata</taxon>
        <taxon>Anomura</taxon>
        <taxon>Galatheoidea</taxon>
        <taxon>Porcellanidae</taxon>
        <taxon>Petrolisthes</taxon>
    </lineage>
</organism>
<proteinExistence type="predicted"/>
<feature type="compositionally biased region" description="Polar residues" evidence="1">
    <location>
        <begin position="248"/>
        <end position="260"/>
    </location>
</feature>